<evidence type="ECO:0000313" key="3">
    <source>
        <dbReference type="EMBL" id="KFQ12223.1"/>
    </source>
</evidence>
<evidence type="ECO:0000259" key="2">
    <source>
        <dbReference type="Pfam" id="PF15391"/>
    </source>
</evidence>
<gene>
    <name evidence="3" type="ORF">N330_03005</name>
</gene>
<accession>A0A091PY82</accession>
<feature type="domain" description="DUF4614" evidence="2">
    <location>
        <begin position="12"/>
        <end position="86"/>
    </location>
</feature>
<dbReference type="PhylomeDB" id="A0A091PY82"/>
<keyword evidence="4" id="KW-1185">Reference proteome</keyword>
<feature type="non-terminal residue" evidence="3">
    <location>
        <position position="1"/>
    </location>
</feature>
<dbReference type="PANTHER" id="PTHR22409:SF2">
    <property type="entry name" value="CHROMOSOME 19 OPEN READING FRAME 44"/>
    <property type="match status" value="1"/>
</dbReference>
<evidence type="ECO:0000256" key="1">
    <source>
        <dbReference type="SAM" id="MobiDB-lite"/>
    </source>
</evidence>
<proteinExistence type="predicted"/>
<name>A0A091PY82_LEPDC</name>
<dbReference type="PANTHER" id="PTHR22409">
    <property type="entry name" value="CHROMOSOME 19 OPEN READING FRAME 44"/>
    <property type="match status" value="1"/>
</dbReference>
<dbReference type="InterPro" id="IPR027884">
    <property type="entry name" value="DUF4614"/>
</dbReference>
<sequence length="87" mass="9479">SGKHSERCTYSGNHTSSASSPLFTRERRDRVHRVTVKDTAAQTVDPPFTYCWPKTHTLAVLDPPAGTSHIDPVPVARHVISADAVEG</sequence>
<evidence type="ECO:0000313" key="4">
    <source>
        <dbReference type="Proteomes" id="UP000053001"/>
    </source>
</evidence>
<dbReference type="Proteomes" id="UP000053001">
    <property type="component" value="Unassembled WGS sequence"/>
</dbReference>
<dbReference type="AlphaFoldDB" id="A0A091PY82"/>
<dbReference type="InterPro" id="IPR040120">
    <property type="entry name" value="C19orf44-like"/>
</dbReference>
<feature type="compositionally biased region" description="Polar residues" evidence="1">
    <location>
        <begin position="8"/>
        <end position="22"/>
    </location>
</feature>
<feature type="region of interest" description="Disordered" evidence="1">
    <location>
        <begin position="1"/>
        <end position="27"/>
    </location>
</feature>
<dbReference type="Pfam" id="PF15391">
    <property type="entry name" value="DUF4614"/>
    <property type="match status" value="1"/>
</dbReference>
<dbReference type="EMBL" id="KK680040">
    <property type="protein sequence ID" value="KFQ12223.1"/>
    <property type="molecule type" value="Genomic_DNA"/>
</dbReference>
<organism evidence="3 4">
    <name type="scientific">Leptosomus discolor</name>
    <name type="common">Madagascar cuckoo roller</name>
    <name type="synonym">Cuculus discolor</name>
    <dbReference type="NCBI Taxonomy" id="188344"/>
    <lineage>
        <taxon>Eukaryota</taxon>
        <taxon>Metazoa</taxon>
        <taxon>Chordata</taxon>
        <taxon>Craniata</taxon>
        <taxon>Vertebrata</taxon>
        <taxon>Euteleostomi</taxon>
        <taxon>Archelosauria</taxon>
        <taxon>Archosauria</taxon>
        <taxon>Dinosauria</taxon>
        <taxon>Saurischia</taxon>
        <taxon>Theropoda</taxon>
        <taxon>Coelurosauria</taxon>
        <taxon>Aves</taxon>
        <taxon>Neognathae</taxon>
        <taxon>Neoaves</taxon>
        <taxon>Telluraves</taxon>
        <taxon>Coraciimorphae</taxon>
        <taxon>Coraciiformes</taxon>
        <taxon>Leptosomidae</taxon>
        <taxon>Leptosomus</taxon>
    </lineage>
</organism>
<protein>
    <submittedName>
        <fullName evidence="3">Uncharacterized protein C19orf44</fullName>
    </submittedName>
</protein>
<reference evidence="3 4" key="1">
    <citation type="submission" date="2014-04" db="EMBL/GenBank/DDBJ databases">
        <title>Genome evolution of avian class.</title>
        <authorList>
            <person name="Zhang G."/>
            <person name="Li C."/>
        </authorList>
    </citation>
    <scope>NUCLEOTIDE SEQUENCE [LARGE SCALE GENOMIC DNA]</scope>
    <source>
        <strain evidence="3">BGI_N330</strain>
    </source>
</reference>
<feature type="non-terminal residue" evidence="3">
    <location>
        <position position="87"/>
    </location>
</feature>